<accession>A0A6P1EE06</accession>
<proteinExistence type="predicted"/>
<gene>
    <name evidence="1" type="ORF">GQR93_08340</name>
</gene>
<dbReference type="GeneID" id="69058370"/>
<reference evidence="1 2" key="1">
    <citation type="submission" date="2019-12" db="EMBL/GenBank/DDBJ databases">
        <title>Lactobacillus hilgardii FLUB.</title>
        <authorList>
            <person name="Gustaw K."/>
        </authorList>
    </citation>
    <scope>NUCLEOTIDE SEQUENCE [LARGE SCALE GENOMIC DNA]</scope>
    <source>
        <strain evidence="1 2">FLUB</strain>
    </source>
</reference>
<protein>
    <submittedName>
        <fullName evidence="1">Uncharacterized protein</fullName>
    </submittedName>
</protein>
<dbReference type="AlphaFoldDB" id="A0A6P1EE06"/>
<name>A0A6P1EE06_LENHI</name>
<dbReference type="RefSeq" id="WP_003554277.1">
    <property type="nucleotide sequence ID" value="NZ_CABKOL010000102.1"/>
</dbReference>
<evidence type="ECO:0000313" key="1">
    <source>
        <dbReference type="EMBL" id="QHB52194.1"/>
    </source>
</evidence>
<dbReference type="EMBL" id="CP047121">
    <property type="protein sequence ID" value="QHB52194.1"/>
    <property type="molecule type" value="Genomic_DNA"/>
</dbReference>
<organism evidence="1 2">
    <name type="scientific">Lentilactobacillus hilgardii</name>
    <name type="common">Lactobacillus hilgardii</name>
    <dbReference type="NCBI Taxonomy" id="1588"/>
    <lineage>
        <taxon>Bacteria</taxon>
        <taxon>Bacillati</taxon>
        <taxon>Bacillota</taxon>
        <taxon>Bacilli</taxon>
        <taxon>Lactobacillales</taxon>
        <taxon>Lactobacillaceae</taxon>
        <taxon>Lentilactobacillus</taxon>
    </lineage>
</organism>
<sequence>MVSNETEEKTITTNELLANYSDSVQNGLDNGSKYLQAFHTLSETTDGQSLLSAAVSLTNFKLNSDFVTFPHQFSDEDVQLIFFERLLSLSGIENNFRISNPQRVQKLLCKFDSLGDQTFTFTKSTKNSDGFFFGPTLNNRPLFYLNLKNKELMFHGASLIEYFVVDLDGLEIDAIKNALELLTKAAAILKENFGFKIDFNVLDGVNGEFYQFAAGTLSEDVMDELFVKSAENHFVLMAEDNGGASLTLGNGTKMTVYDANQNGNRPKWGATIRDDQQNENWLYLLLDYPFIKKWYLNNQKQLEILSNQFIFG</sequence>
<dbReference type="Proteomes" id="UP000465035">
    <property type="component" value="Chromosome"/>
</dbReference>
<evidence type="ECO:0000313" key="2">
    <source>
        <dbReference type="Proteomes" id="UP000465035"/>
    </source>
</evidence>